<dbReference type="InterPro" id="IPR002646">
    <property type="entry name" value="PolA_pol_head_dom"/>
</dbReference>
<gene>
    <name evidence="6" type="ORF">QBZ16_002116</name>
</gene>
<dbReference type="PANTHER" id="PTHR43051">
    <property type="entry name" value="POLYNUCLEOTIDE ADENYLYLTRANSFERASE FAMILY PROTEIN"/>
    <property type="match status" value="1"/>
</dbReference>
<dbReference type="SUPFAM" id="SSF81891">
    <property type="entry name" value="Poly A polymerase C-terminal region-like"/>
    <property type="match status" value="1"/>
</dbReference>
<dbReference type="EMBL" id="JASFZW010000002">
    <property type="protein sequence ID" value="KAK2079721.1"/>
    <property type="molecule type" value="Genomic_DNA"/>
</dbReference>
<dbReference type="Gene3D" id="1.10.3090.10">
    <property type="entry name" value="cca-adding enzyme, domain 2"/>
    <property type="match status" value="1"/>
</dbReference>
<dbReference type="AlphaFoldDB" id="A0AAD9IL70"/>
<evidence type="ECO:0000313" key="7">
    <source>
        <dbReference type="Proteomes" id="UP001255856"/>
    </source>
</evidence>
<name>A0AAD9IL70_PROWI</name>
<dbReference type="InterPro" id="IPR043519">
    <property type="entry name" value="NT_sf"/>
</dbReference>
<dbReference type="GO" id="GO:0003723">
    <property type="term" value="F:RNA binding"/>
    <property type="evidence" value="ECO:0007669"/>
    <property type="project" value="UniProtKB-KW"/>
</dbReference>
<evidence type="ECO:0000259" key="5">
    <source>
        <dbReference type="Pfam" id="PF01743"/>
    </source>
</evidence>
<sequence>MLLRRVHCGLQSLQKAGVLGPRAAVPPAPPACVLYQDEGDTRIPDQVLGSHVWGVLLRLRLAGHDAYIVGGALRDVLLGRTPKDIDILTTAAPQRVCKLFRQARCVGRAFPICHVPAGDRVLEVSSFSTSLAPGSPPLPPDTAERLRTSPGAPGSAKQRGSRRRAKAAREAGEAEEAKASAPSATLSWADARRSNALQRDFTVNALMYDPFSRVLYDYVNAVPDLRRRTLRTICDPDESFQQDPARMLRAVRLSARTGLPISGGTSRIQHEMHAMMGYGAAADALDLLWRYHLLDLVLPCVAQHLLEVGAPRDRRRSRKAPPFALTLLRAMDERLGPDSRAPATVWVSVLMAALVADRCRRLRLGDASVVARAEGAEARPLRVYAALVEAVRWEMGAAGPGLPFASTVRMAVDTAAQFLVDECRGRLRDEDVVRDRRRAGEKNEWSHSRTLEFVIKILRAPELGWAEATSLPGSLFEGSKEAARQPAELDD</sequence>
<comment type="similarity">
    <text evidence="1 3">Belongs to the tRNA nucleotidyltransferase/poly(A) polymerase family.</text>
</comment>
<feature type="compositionally biased region" description="Basic and acidic residues" evidence="4">
    <location>
        <begin position="167"/>
        <end position="178"/>
    </location>
</feature>
<evidence type="ECO:0000256" key="1">
    <source>
        <dbReference type="ARBA" id="ARBA00007265"/>
    </source>
</evidence>
<dbReference type="GO" id="GO:0016779">
    <property type="term" value="F:nucleotidyltransferase activity"/>
    <property type="evidence" value="ECO:0007669"/>
    <property type="project" value="InterPro"/>
</dbReference>
<feature type="region of interest" description="Disordered" evidence="4">
    <location>
        <begin position="129"/>
        <end position="185"/>
    </location>
</feature>
<keyword evidence="7" id="KW-1185">Reference proteome</keyword>
<dbReference type="PANTHER" id="PTHR43051:SF1">
    <property type="entry name" value="POLYNUCLEOTIDE ADENYLYLTRANSFERASE FAMILY PROTEIN"/>
    <property type="match status" value="1"/>
</dbReference>
<comment type="caution">
    <text evidence="6">The sequence shown here is derived from an EMBL/GenBank/DDBJ whole genome shotgun (WGS) entry which is preliminary data.</text>
</comment>
<evidence type="ECO:0000256" key="2">
    <source>
        <dbReference type="ARBA" id="ARBA00022679"/>
    </source>
</evidence>
<accession>A0AAD9IL70</accession>
<evidence type="ECO:0000313" key="6">
    <source>
        <dbReference type="EMBL" id="KAK2079721.1"/>
    </source>
</evidence>
<dbReference type="Pfam" id="PF01743">
    <property type="entry name" value="PolyA_pol"/>
    <property type="match status" value="2"/>
</dbReference>
<feature type="domain" description="Poly A polymerase head" evidence="5">
    <location>
        <begin position="181"/>
        <end position="231"/>
    </location>
</feature>
<dbReference type="InterPro" id="IPR052191">
    <property type="entry name" value="tRNA_ntf/polyA_polymerase_I"/>
</dbReference>
<keyword evidence="3" id="KW-0694">RNA-binding</keyword>
<keyword evidence="2 3" id="KW-0808">Transferase</keyword>
<proteinExistence type="inferred from homology"/>
<feature type="domain" description="Poly A polymerase head" evidence="5">
    <location>
        <begin position="66"/>
        <end position="129"/>
    </location>
</feature>
<dbReference type="SUPFAM" id="SSF81301">
    <property type="entry name" value="Nucleotidyltransferase"/>
    <property type="match status" value="1"/>
</dbReference>
<dbReference type="Proteomes" id="UP001255856">
    <property type="component" value="Unassembled WGS sequence"/>
</dbReference>
<protein>
    <recommendedName>
        <fullName evidence="5">Poly A polymerase head domain-containing protein</fullName>
    </recommendedName>
</protein>
<evidence type="ECO:0000256" key="4">
    <source>
        <dbReference type="SAM" id="MobiDB-lite"/>
    </source>
</evidence>
<dbReference type="GO" id="GO:0001680">
    <property type="term" value="P:tRNA 3'-terminal CCA addition"/>
    <property type="evidence" value="ECO:0007669"/>
    <property type="project" value="UniProtKB-ARBA"/>
</dbReference>
<organism evidence="6 7">
    <name type="scientific">Prototheca wickerhamii</name>
    <dbReference type="NCBI Taxonomy" id="3111"/>
    <lineage>
        <taxon>Eukaryota</taxon>
        <taxon>Viridiplantae</taxon>
        <taxon>Chlorophyta</taxon>
        <taxon>core chlorophytes</taxon>
        <taxon>Trebouxiophyceae</taxon>
        <taxon>Chlorellales</taxon>
        <taxon>Chlorellaceae</taxon>
        <taxon>Prototheca</taxon>
    </lineage>
</organism>
<dbReference type="Gene3D" id="3.30.460.10">
    <property type="entry name" value="Beta Polymerase, domain 2"/>
    <property type="match status" value="1"/>
</dbReference>
<evidence type="ECO:0000256" key="3">
    <source>
        <dbReference type="RuleBase" id="RU003953"/>
    </source>
</evidence>
<reference evidence="6" key="1">
    <citation type="submission" date="2021-01" db="EMBL/GenBank/DDBJ databases">
        <authorList>
            <person name="Eckstrom K.M.E."/>
        </authorList>
    </citation>
    <scope>NUCLEOTIDE SEQUENCE</scope>
    <source>
        <strain evidence="6">UVCC 0001</strain>
    </source>
</reference>